<feature type="transmembrane region" description="Helical" evidence="3">
    <location>
        <begin position="158"/>
        <end position="178"/>
    </location>
</feature>
<dbReference type="GO" id="GO:0140359">
    <property type="term" value="F:ABC-type transporter activity"/>
    <property type="evidence" value="ECO:0007669"/>
    <property type="project" value="InterPro"/>
</dbReference>
<dbReference type="RefSeq" id="WP_237359034.1">
    <property type="nucleotide sequence ID" value="NZ_JACIDU010000030.1"/>
</dbReference>
<feature type="transmembrane region" description="Helical" evidence="3">
    <location>
        <begin position="185"/>
        <end position="210"/>
    </location>
</feature>
<organism evidence="4 5">
    <name type="scientific">Allorhizobium borbori</name>
    <dbReference type="NCBI Taxonomy" id="485907"/>
    <lineage>
        <taxon>Bacteria</taxon>
        <taxon>Pseudomonadati</taxon>
        <taxon>Pseudomonadota</taxon>
        <taxon>Alphaproteobacteria</taxon>
        <taxon>Hyphomicrobiales</taxon>
        <taxon>Rhizobiaceae</taxon>
        <taxon>Rhizobium/Agrobacterium group</taxon>
        <taxon>Allorhizobium</taxon>
    </lineage>
</organism>
<reference evidence="4 5" key="1">
    <citation type="submission" date="2020-08" db="EMBL/GenBank/DDBJ databases">
        <title>Genomic Encyclopedia of Type Strains, Phase IV (KMG-IV): sequencing the most valuable type-strain genomes for metagenomic binning, comparative biology and taxonomic classification.</title>
        <authorList>
            <person name="Goeker M."/>
        </authorList>
    </citation>
    <scope>NUCLEOTIDE SEQUENCE [LARGE SCALE GENOMIC DNA]</scope>
    <source>
        <strain evidence="4 5">DSM 26385</strain>
    </source>
</reference>
<feature type="transmembrane region" description="Helical" evidence="3">
    <location>
        <begin position="246"/>
        <end position="262"/>
    </location>
</feature>
<evidence type="ECO:0000313" key="5">
    <source>
        <dbReference type="Proteomes" id="UP000584824"/>
    </source>
</evidence>
<dbReference type="Proteomes" id="UP000584824">
    <property type="component" value="Unassembled WGS sequence"/>
</dbReference>
<dbReference type="InterPro" id="IPR000412">
    <property type="entry name" value="ABC_2_transport"/>
</dbReference>
<protein>
    <submittedName>
        <fullName evidence="4">Capsular polysaccharide transport system permease protein</fullName>
    </submittedName>
</protein>
<dbReference type="PANTHER" id="PTHR30413">
    <property type="entry name" value="INNER MEMBRANE TRANSPORT PERMEASE"/>
    <property type="match status" value="1"/>
</dbReference>
<dbReference type="PANTHER" id="PTHR30413:SF10">
    <property type="entry name" value="CAPSULE POLYSACCHARIDE EXPORT INNER-MEMBRANE PROTEIN CTRC"/>
    <property type="match status" value="1"/>
</dbReference>
<feature type="transmembrane region" description="Helical" evidence="3">
    <location>
        <begin position="80"/>
        <end position="105"/>
    </location>
</feature>
<feature type="transmembrane region" description="Helical" evidence="3">
    <location>
        <begin position="44"/>
        <end position="68"/>
    </location>
</feature>
<dbReference type="GO" id="GO:0043190">
    <property type="term" value="C:ATP-binding cassette (ABC) transporter complex"/>
    <property type="evidence" value="ECO:0007669"/>
    <property type="project" value="InterPro"/>
</dbReference>
<dbReference type="PRINTS" id="PR00164">
    <property type="entry name" value="ABC2TRNSPORT"/>
</dbReference>
<dbReference type="AlphaFoldDB" id="A0A7W6P4B1"/>
<gene>
    <name evidence="4" type="ORF">GGQ66_004359</name>
</gene>
<keyword evidence="3" id="KW-0812">Transmembrane</keyword>
<evidence type="ECO:0000256" key="2">
    <source>
        <dbReference type="ARBA" id="ARBA00022448"/>
    </source>
</evidence>
<keyword evidence="3" id="KW-0472">Membrane</keyword>
<name>A0A7W6P4B1_9HYPH</name>
<dbReference type="EMBL" id="JACIDU010000030">
    <property type="protein sequence ID" value="MBB4105771.1"/>
    <property type="molecule type" value="Genomic_DNA"/>
</dbReference>
<dbReference type="GO" id="GO:0015920">
    <property type="term" value="P:lipopolysaccharide transport"/>
    <property type="evidence" value="ECO:0007669"/>
    <property type="project" value="TreeGrafter"/>
</dbReference>
<evidence type="ECO:0000256" key="1">
    <source>
        <dbReference type="ARBA" id="ARBA00007783"/>
    </source>
</evidence>
<evidence type="ECO:0000313" key="4">
    <source>
        <dbReference type="EMBL" id="MBB4105771.1"/>
    </source>
</evidence>
<proteinExistence type="inferred from homology"/>
<accession>A0A7W6P4B1</accession>
<keyword evidence="2" id="KW-0813">Transport</keyword>
<sequence>MTRVITSHESGKDPRSTRYALKQKAHVMQAVILRDVRTRFFNHGLGFLLVPIWPLAHMFVLLMIYTFMGRKAPFGDSLRLFFATGLLPCLTFMYVSRFMALSIVINRPMLAIPAVKVLDILFARAFLEIIAAFLMVFLTFIILLSLGDNPFPHDWEQATYAFLSTILLAIGLGVLVGVVTSMFTFFATIYALTLILVYMMSGTLFVVAALPAQAAYALSWNPVMHAVEWMRSSFYPTYNSPVLDKYYLLAFGLGALCCGLVLERSVRRVVLEGK</sequence>
<keyword evidence="5" id="KW-1185">Reference proteome</keyword>
<evidence type="ECO:0000256" key="3">
    <source>
        <dbReference type="SAM" id="Phobius"/>
    </source>
</evidence>
<comment type="caution">
    <text evidence="4">The sequence shown here is derived from an EMBL/GenBank/DDBJ whole genome shotgun (WGS) entry which is preliminary data.</text>
</comment>
<feature type="transmembrane region" description="Helical" evidence="3">
    <location>
        <begin position="125"/>
        <end position="146"/>
    </location>
</feature>
<comment type="similarity">
    <text evidence="1">Belongs to the ABC-2 integral membrane protein family.</text>
</comment>
<keyword evidence="3" id="KW-1133">Transmembrane helix</keyword>